<comment type="caution">
    <text evidence="4">The sequence shown here is derived from an EMBL/GenBank/DDBJ whole genome shotgun (WGS) entry which is preliminary data.</text>
</comment>
<proteinExistence type="predicted"/>
<dbReference type="Pfam" id="PF01553">
    <property type="entry name" value="Acyltransferase"/>
    <property type="match status" value="1"/>
</dbReference>
<evidence type="ECO:0000256" key="2">
    <source>
        <dbReference type="ARBA" id="ARBA00023315"/>
    </source>
</evidence>
<dbReference type="SUPFAM" id="SSF69593">
    <property type="entry name" value="Glycerol-3-phosphate (1)-acyltransferase"/>
    <property type="match status" value="1"/>
</dbReference>
<reference evidence="5" key="1">
    <citation type="submission" date="2017-09" db="EMBL/GenBank/DDBJ databases">
        <title>Metaegenomics of thermophilic ammonia-oxidizing enrichment culture.</title>
        <authorList>
            <person name="Kato S."/>
            <person name="Suzuki K."/>
        </authorList>
    </citation>
    <scope>NUCLEOTIDE SEQUENCE [LARGE SCALE GENOMIC DNA]</scope>
</reference>
<sequence length="227" mass="24831">MSEGVTPERMNTLYRLGWYLCRLGARVWAHLQVEGADHLPPTGGVIIASTHTATLDPVILGCAFPRPLTFMAKEELFRFPPFAALIRALGAFPVRRGEPDRRALRRALHLLRSGRCLAIFPEGTRNPAPTLRPPELGVAVLAAWSRAPVLPVAIVGSEQLMPKGRWLPRPATVRVRVGTPLRFSSDGRRDALVAFAWQVMAALAELSGRPLPCCPPVHHPRASKGGQ</sequence>
<dbReference type="InterPro" id="IPR002123">
    <property type="entry name" value="Plipid/glycerol_acylTrfase"/>
</dbReference>
<dbReference type="SMART" id="SM00563">
    <property type="entry name" value="PlsC"/>
    <property type="match status" value="1"/>
</dbReference>
<feature type="domain" description="Phospholipid/glycerol acyltransferase" evidence="3">
    <location>
        <begin position="45"/>
        <end position="157"/>
    </location>
</feature>
<dbReference type="GO" id="GO:0006654">
    <property type="term" value="P:phosphatidic acid biosynthetic process"/>
    <property type="evidence" value="ECO:0007669"/>
    <property type="project" value="TreeGrafter"/>
</dbReference>
<evidence type="ECO:0000313" key="4">
    <source>
        <dbReference type="EMBL" id="GBC98503.1"/>
    </source>
</evidence>
<keyword evidence="2 4" id="KW-0012">Acyltransferase</keyword>
<accession>A0A2H5XBE0</accession>
<dbReference type="Proteomes" id="UP000236173">
    <property type="component" value="Unassembled WGS sequence"/>
</dbReference>
<dbReference type="AlphaFoldDB" id="A0A2H5XBE0"/>
<evidence type="ECO:0000259" key="3">
    <source>
        <dbReference type="SMART" id="SM00563"/>
    </source>
</evidence>
<evidence type="ECO:0000256" key="1">
    <source>
        <dbReference type="ARBA" id="ARBA00022679"/>
    </source>
</evidence>
<dbReference type="EC" id="2.3.1.-" evidence="4"/>
<dbReference type="PANTHER" id="PTHR10434:SF11">
    <property type="entry name" value="1-ACYL-SN-GLYCEROL-3-PHOSPHATE ACYLTRANSFERASE"/>
    <property type="match status" value="1"/>
</dbReference>
<organism evidence="4 5">
    <name type="scientific">Candidatus Fervidibacter japonicus</name>
    <dbReference type="NCBI Taxonomy" id="2035412"/>
    <lineage>
        <taxon>Bacteria</taxon>
        <taxon>Candidatus Fervidibacterota</taxon>
        <taxon>Candidatus Fervidibacter</taxon>
    </lineage>
</organism>
<name>A0A2H5XBE0_9BACT</name>
<gene>
    <name evidence="4" type="primary">plsC_1</name>
    <name evidence="4" type="ORF">HRbin17_01016</name>
</gene>
<dbReference type="PANTHER" id="PTHR10434">
    <property type="entry name" value="1-ACYL-SN-GLYCEROL-3-PHOSPHATE ACYLTRANSFERASE"/>
    <property type="match status" value="1"/>
</dbReference>
<protein>
    <submittedName>
        <fullName evidence="4">1-acyl-sn-glycerol-3-phosphate acyltransferase</fullName>
        <ecNumber evidence="4">2.3.1.-</ecNumber>
    </submittedName>
</protein>
<evidence type="ECO:0000313" key="5">
    <source>
        <dbReference type="Proteomes" id="UP000236173"/>
    </source>
</evidence>
<keyword evidence="1 4" id="KW-0808">Transferase</keyword>
<dbReference type="GO" id="GO:0003841">
    <property type="term" value="F:1-acylglycerol-3-phosphate O-acyltransferase activity"/>
    <property type="evidence" value="ECO:0007669"/>
    <property type="project" value="TreeGrafter"/>
</dbReference>
<dbReference type="EMBL" id="BEHT01000011">
    <property type="protein sequence ID" value="GBC98503.1"/>
    <property type="molecule type" value="Genomic_DNA"/>
</dbReference>
<dbReference type="CDD" id="cd07989">
    <property type="entry name" value="LPLAT_AGPAT-like"/>
    <property type="match status" value="1"/>
</dbReference>